<evidence type="ECO:0000313" key="2">
    <source>
        <dbReference type="Proteomes" id="UP001627408"/>
    </source>
</evidence>
<protein>
    <recommendedName>
        <fullName evidence="3">Sensory transduction regulator</fullName>
    </recommendedName>
</protein>
<organism evidence="1 2">
    <name type="scientific">Tateyamaria armeniaca</name>
    <dbReference type="NCBI Taxonomy" id="2518930"/>
    <lineage>
        <taxon>Bacteria</taxon>
        <taxon>Pseudomonadati</taxon>
        <taxon>Pseudomonadota</taxon>
        <taxon>Alphaproteobacteria</taxon>
        <taxon>Rhodobacterales</taxon>
        <taxon>Roseobacteraceae</taxon>
        <taxon>Tateyamaria</taxon>
    </lineage>
</organism>
<dbReference type="Proteomes" id="UP001627408">
    <property type="component" value="Unassembled WGS sequence"/>
</dbReference>
<comment type="caution">
    <text evidence="1">The sequence shown here is derived from an EMBL/GenBank/DDBJ whole genome shotgun (WGS) entry which is preliminary data.</text>
</comment>
<accession>A0ABW8UMI9</accession>
<dbReference type="RefSeq" id="WP_407590097.1">
    <property type="nucleotide sequence ID" value="NZ_JBHDIY010000002.1"/>
</dbReference>
<dbReference type="EMBL" id="JBHDIY010000002">
    <property type="protein sequence ID" value="MFL4468343.1"/>
    <property type="molecule type" value="Genomic_DNA"/>
</dbReference>
<evidence type="ECO:0000313" key="1">
    <source>
        <dbReference type="EMBL" id="MFL4468343.1"/>
    </source>
</evidence>
<dbReference type="SUPFAM" id="SSF69635">
    <property type="entry name" value="Type III secretory system chaperone-like"/>
    <property type="match status" value="1"/>
</dbReference>
<name>A0ABW8UMI9_9RHOB</name>
<proteinExistence type="predicted"/>
<keyword evidence="2" id="KW-1185">Reference proteome</keyword>
<sequence>MASTAAFLSCATLATAQENETPDALEPPMTMVRMAEIIRAIDPEAQAAGNAIQFIIDDIPIVVIADPGANRMRAMVPIRSAEGLAADELMRLMQANFDTALDARYAVAQGRLWGVFIHPLSSLEKDQLLSAFIQTINVARTYGQTYSGGALSFGGGDSNEIYRELLDELLEKGEAL</sequence>
<gene>
    <name evidence="1" type="ORF">ACERZ8_00095</name>
</gene>
<evidence type="ECO:0008006" key="3">
    <source>
        <dbReference type="Google" id="ProtNLM"/>
    </source>
</evidence>
<reference evidence="1 2" key="1">
    <citation type="submission" date="2024-08" db="EMBL/GenBank/DDBJ databases">
        <title>Tateyamaria sp. nov., isolated from marine algae.</title>
        <authorList>
            <person name="Choi B.J."/>
            <person name="Kim J.M."/>
            <person name="Lee J.K."/>
            <person name="Choi D.G."/>
            <person name="Bayburt H."/>
            <person name="Baek J.H."/>
            <person name="Han D.M."/>
            <person name="Jeon C.O."/>
        </authorList>
    </citation>
    <scope>NUCLEOTIDE SEQUENCE [LARGE SCALE GENOMIC DNA]</scope>
    <source>
        <strain evidence="1 2">KMU-156</strain>
    </source>
</reference>